<dbReference type="Gene3D" id="3.90.1300.10">
    <property type="entry name" value="Amidase signature (AS) domain"/>
    <property type="match status" value="1"/>
</dbReference>
<evidence type="ECO:0000259" key="1">
    <source>
        <dbReference type="Pfam" id="PF01425"/>
    </source>
</evidence>
<dbReference type="InterPro" id="IPR036928">
    <property type="entry name" value="AS_sf"/>
</dbReference>
<dbReference type="KEGG" id="rhs:A3Q41_02373"/>
<reference evidence="2 3" key="1">
    <citation type="journal article" date="2016" name="Genome Announc.">
        <title>Complete Genome and Plasmid Sequences for Rhodococcus fascians D188 and Draft Sequences for Rhodococcus Isolates PBTS 1 and PBTS 2.</title>
        <authorList>
            <person name="Stamler R.A."/>
            <person name="Vereecke D."/>
            <person name="Zhang Y."/>
            <person name="Schilkey F."/>
            <person name="Devitt N."/>
            <person name="Randall J.J."/>
        </authorList>
    </citation>
    <scope>NUCLEOTIDE SEQUENCE [LARGE SCALE GENOMIC DNA]</scope>
    <source>
        <strain evidence="2 3">PBTS2</strain>
    </source>
</reference>
<protein>
    <submittedName>
        <fullName evidence="2">Glutamyl-tRNA(Gln) amidotransferase subunit A</fullName>
        <ecNumber evidence="2">6.3.5.7</ecNumber>
    </submittedName>
</protein>
<dbReference type="RefSeq" id="WP_048317438.1">
    <property type="nucleotide sequence ID" value="NZ_CP015220.1"/>
</dbReference>
<dbReference type="PANTHER" id="PTHR42678">
    <property type="entry name" value="AMIDASE"/>
    <property type="match status" value="1"/>
</dbReference>
<feature type="domain" description="Amidase" evidence="1">
    <location>
        <begin position="29"/>
        <end position="336"/>
    </location>
</feature>
<dbReference type="EMBL" id="CP015220">
    <property type="protein sequence ID" value="AMY23674.1"/>
    <property type="molecule type" value="Genomic_DNA"/>
</dbReference>
<evidence type="ECO:0000313" key="2">
    <source>
        <dbReference type="EMBL" id="AMY23674.1"/>
    </source>
</evidence>
<organism evidence="2 3">
    <name type="scientific">Rhodococcoides fascians</name>
    <name type="common">Rhodococcus fascians</name>
    <dbReference type="NCBI Taxonomy" id="1828"/>
    <lineage>
        <taxon>Bacteria</taxon>
        <taxon>Bacillati</taxon>
        <taxon>Actinomycetota</taxon>
        <taxon>Actinomycetes</taxon>
        <taxon>Mycobacteriales</taxon>
        <taxon>Nocardiaceae</taxon>
        <taxon>Rhodococcoides</taxon>
    </lineage>
</organism>
<dbReference type="AlphaFoldDB" id="A0A143QL43"/>
<sequence>MTSSSFTVVEADVAGVSAALAEGTVTSVELVARYLNRIGHYDRTGISLNAVPVLNPDAFEEARAADRRRSAGQTLGPMDGIPYTAKSSYKVRGLPVTAGSPAFETLVATDDAFAVAQLRAAGAICLGLTNMPPMAAGGMQRGLYGRAESPYSAEFLTSAFGSGSSNGSGTATAASFAAFGLAEETWSSGRAPASNNALVAYTPSRGVISVRGNWPLVPTMDVVVPHARTVDDLLHLLDVVVADDAVTEGDLWRMQEWVSIPPASDVRPASFTDLPPLPLQGLRLAVPRLYVNGDPDSAYPIHTRDSVMTLWQTMRDDLAAAGAEVIDTDFPVVENYEGLHPNSQTMVDRGLVPAEFLDRELEELSVWAFDSFLAANGQPGLRGLAETDGARIFPHPTGALPDRYGILPFDTAYDLADYVPMAKAGVTPFDRIPSVEAGMRGLEEVRRVDFEKWLQDNRFDAVVFPAVADVGPADADVDVASADIAWRNGVWVANGNLVPRHLGIPTVTVPMGSMSDTSMPVGLTLAGAAYSDSTLLRLARSVDALGARRMAPARTPALTDEHVFDGIVGAGDSDASIAVTDVQIRPGSAGDELTFAVRIDGGSIDDVQAFVDGVRVPLHTTGSAVTGTVSIPPGSYDTLHSEWRAPYGPLVVAVARCADGGVAGAMATTDGSPL</sequence>
<keyword evidence="2" id="KW-0808">Transferase</keyword>
<dbReference type="SUPFAM" id="SSF75304">
    <property type="entry name" value="Amidase signature (AS) enzymes"/>
    <property type="match status" value="1"/>
</dbReference>
<name>A0A143QL43_RHOFA</name>
<dbReference type="PATRIC" id="fig|1653479.3.peg.2403"/>
<evidence type="ECO:0000313" key="3">
    <source>
        <dbReference type="Proteomes" id="UP000076038"/>
    </source>
</evidence>
<dbReference type="GO" id="GO:0016740">
    <property type="term" value="F:transferase activity"/>
    <property type="evidence" value="ECO:0007669"/>
    <property type="project" value="UniProtKB-KW"/>
</dbReference>
<accession>A0A143QL43</accession>
<gene>
    <name evidence="2" type="primary">gatA_1</name>
    <name evidence="2" type="ORF">A3Q41_02373</name>
</gene>
<dbReference type="NCBIfam" id="NF005127">
    <property type="entry name" value="PRK06565.1"/>
    <property type="match status" value="1"/>
</dbReference>
<dbReference type="Pfam" id="PF01425">
    <property type="entry name" value="Amidase"/>
    <property type="match status" value="1"/>
</dbReference>
<dbReference type="InterPro" id="IPR023631">
    <property type="entry name" value="Amidase_dom"/>
</dbReference>
<keyword evidence="3" id="KW-1185">Reference proteome</keyword>
<reference evidence="3" key="2">
    <citation type="submission" date="2016-04" db="EMBL/GenBank/DDBJ databases">
        <title>Complete Genome and Plasmid Sequences for Rhodococcus fascians D188 and Draft Sequences for Rhodococcus spp. Isolates PBTS 1 and PBTS 2.</title>
        <authorList>
            <person name="Stamer R."/>
            <person name="Vereecke D."/>
            <person name="Zhang Y."/>
            <person name="Schilkey F."/>
            <person name="Devitt N."/>
            <person name="Randall J."/>
        </authorList>
    </citation>
    <scope>NUCLEOTIDE SEQUENCE [LARGE SCALE GENOMIC DNA]</scope>
    <source>
        <strain evidence="3">PBTS2</strain>
    </source>
</reference>
<dbReference type="GO" id="GO:0050567">
    <property type="term" value="F:glutaminyl-tRNA synthase (glutamine-hydrolyzing) activity"/>
    <property type="evidence" value="ECO:0007669"/>
    <property type="project" value="UniProtKB-EC"/>
</dbReference>
<dbReference type="PANTHER" id="PTHR42678:SF11">
    <property type="entry name" value="AMIDASE FAMILY PROTEIN"/>
    <property type="match status" value="1"/>
</dbReference>
<dbReference type="EC" id="6.3.5.7" evidence="2"/>
<dbReference type="OrthoDB" id="182039at2"/>
<dbReference type="Proteomes" id="UP000076038">
    <property type="component" value="Chromosome"/>
</dbReference>
<proteinExistence type="predicted"/>
<keyword evidence="2" id="KW-0436">Ligase</keyword>